<dbReference type="GO" id="GO:0000160">
    <property type="term" value="P:phosphorelay signal transduction system"/>
    <property type="evidence" value="ECO:0007669"/>
    <property type="project" value="InterPro"/>
</dbReference>
<dbReference type="Proteomes" id="UP000320876">
    <property type="component" value="Unassembled WGS sequence"/>
</dbReference>
<evidence type="ECO:0000256" key="2">
    <source>
        <dbReference type="ARBA" id="ARBA00023125"/>
    </source>
</evidence>
<comment type="similarity">
    <text evidence="1">Belongs to the AfsR/DnrI/RedD regulatory family.</text>
</comment>
<dbReference type="PANTHER" id="PTHR47691">
    <property type="entry name" value="REGULATOR-RELATED"/>
    <property type="match status" value="1"/>
</dbReference>
<dbReference type="SUPFAM" id="SSF52540">
    <property type="entry name" value="P-loop containing nucleoside triphosphate hydrolases"/>
    <property type="match status" value="1"/>
</dbReference>
<dbReference type="SMART" id="SM00862">
    <property type="entry name" value="Trans_reg_C"/>
    <property type="match status" value="1"/>
</dbReference>
<dbReference type="InterPro" id="IPR036388">
    <property type="entry name" value="WH-like_DNA-bd_sf"/>
</dbReference>
<dbReference type="PANTHER" id="PTHR47691:SF3">
    <property type="entry name" value="HTH-TYPE TRANSCRIPTIONAL REGULATOR RV0890C-RELATED"/>
    <property type="match status" value="1"/>
</dbReference>
<dbReference type="InterPro" id="IPR005158">
    <property type="entry name" value="BTAD"/>
</dbReference>
<dbReference type="Pfam" id="PF25872">
    <property type="entry name" value="HTH_77"/>
    <property type="match status" value="1"/>
</dbReference>
<reference evidence="5 6" key="1">
    <citation type="submission" date="2019-06" db="EMBL/GenBank/DDBJ databases">
        <title>Sequencing the genomes of 1000 actinobacteria strains.</title>
        <authorList>
            <person name="Klenk H.-P."/>
        </authorList>
    </citation>
    <scope>NUCLEOTIDE SEQUENCE [LARGE SCALE GENOMIC DNA]</scope>
    <source>
        <strain evidence="5 6">DSM 45679</strain>
    </source>
</reference>
<proteinExistence type="inferred from homology"/>
<sequence length="1089" mass="117224">MAFRTSDVSIVPFATSDVSIGTFRAFWNCGGVRVAMLGPLRVHTADGDPITLGGVRLRLLLARLALDAPRPVPATVLVADLWGVESPADPANALQSLVSRLRKALAGQAELDADGGGYLLRIGREDLDTHRFDTLAARGRRALTAGDYARADQLLGEALELWRGPPFADLADAAFVQGPAARLAELRLSALEDLFDVRLRQGRQAEVLADIGDAVTEHPLRERLAALYLRALALAGKQSEALAAYERIRAALAEELGIDPSAELAETHLAVLRGELTAPSPPAQPAADHLPARLTSFVAREEELSQVAERLASSRLLTLIGPGGSGKTRLATEVAARHPAYQHGRVWFVSLAGVRDGNAVPGAVLSALGQAETRALDTTSLAAPDQVARIAEALSLGRSLLVLDNCEHLIEAVALFTHDLLGRSDGVRILATSREPLAITGETLYPVGPLEVPPERADPAGYGAVRLFVDRARAVRPGFELSQATEAVAEICRRLDGMPLALELAAARLRSMTAAQVAGRLDDRFRLLTSGSRAALPRQRTLRAVIEWSWDLMDERERLLGARLSLFSGGASLSAVQAVCADERLAEEDVLYVLGSLTEKSIVETSGSEAGEPRYRMLETLRAYGAERLAEAGETGTIARRFAWHFLAVAEDADPKLRDARQLAAIGTLRAEHDNLLTALRWAVDNEEGEVAYRLTAALVWHWVMQGSYRQLGTFGAELVRLSDLIPDHARAAFRVLHHLAAIAPGFDRDTDLSPLLAECERTGAFERYAFLVIMLPMAAFVIGDAEAADRELNRGLSSADPWQVAAAHWAHGFLLAHRGDQAGAEHAQRAALAGFEAVGDKGGASMTLHMLGRARSLAGDHTSAIAAYQRGITLVRELYAEDEAWQYTMQLALERMRAGDLDGAWKDMREAERAAQAGDNQQLNLMLLLHKLELSVDSGDLAQARILLEQLAHSLDESSFVKEIGLEWMRLAETQLAVAEQDQATARARLTDLFASALGRGDLPSVANGTEMLACVCALEGDAERAATMLGVSAAVRGVFDRGNPRLRRLGAELAAALGEAAYTEAYDRGARLSTADATTLLSEEFGL</sequence>
<dbReference type="Pfam" id="PF13401">
    <property type="entry name" value="AAA_22"/>
    <property type="match status" value="1"/>
</dbReference>
<keyword evidence="6" id="KW-1185">Reference proteome</keyword>
<dbReference type="InterPro" id="IPR011990">
    <property type="entry name" value="TPR-like_helical_dom_sf"/>
</dbReference>
<dbReference type="GO" id="GO:0016887">
    <property type="term" value="F:ATP hydrolysis activity"/>
    <property type="evidence" value="ECO:0007669"/>
    <property type="project" value="InterPro"/>
</dbReference>
<dbReference type="Gene3D" id="3.40.50.300">
    <property type="entry name" value="P-loop containing nucleotide triphosphate hydrolases"/>
    <property type="match status" value="1"/>
</dbReference>
<dbReference type="Gene3D" id="1.25.40.10">
    <property type="entry name" value="Tetratricopeptide repeat domain"/>
    <property type="match status" value="2"/>
</dbReference>
<evidence type="ECO:0000256" key="1">
    <source>
        <dbReference type="ARBA" id="ARBA00005820"/>
    </source>
</evidence>
<comment type="caution">
    <text evidence="5">The sequence shown here is derived from an EMBL/GenBank/DDBJ whole genome shotgun (WGS) entry which is preliminary data.</text>
</comment>
<accession>A0A542DN61</accession>
<gene>
    <name evidence="5" type="ORF">FB471_4326</name>
</gene>
<dbReference type="Gene3D" id="1.10.10.10">
    <property type="entry name" value="Winged helix-like DNA-binding domain superfamily/Winged helix DNA-binding domain"/>
    <property type="match status" value="1"/>
</dbReference>
<dbReference type="InterPro" id="IPR049945">
    <property type="entry name" value="AAA_22"/>
</dbReference>
<dbReference type="Pfam" id="PF03704">
    <property type="entry name" value="BTAD"/>
    <property type="match status" value="1"/>
</dbReference>
<feature type="domain" description="OmpR/PhoB-type" evidence="4">
    <location>
        <begin position="24"/>
        <end position="122"/>
    </location>
</feature>
<dbReference type="SMART" id="SM01043">
    <property type="entry name" value="BTAD"/>
    <property type="match status" value="1"/>
</dbReference>
<dbReference type="InterPro" id="IPR058852">
    <property type="entry name" value="HTH_77"/>
</dbReference>
<dbReference type="PRINTS" id="PR00364">
    <property type="entry name" value="DISEASERSIST"/>
</dbReference>
<dbReference type="CDD" id="cd15831">
    <property type="entry name" value="BTAD"/>
    <property type="match status" value="1"/>
</dbReference>
<dbReference type="SUPFAM" id="SSF48452">
    <property type="entry name" value="TPR-like"/>
    <property type="match status" value="2"/>
</dbReference>
<organism evidence="5 6">
    <name type="scientific">Amycolatopsis cihanbeyliensis</name>
    <dbReference type="NCBI Taxonomy" id="1128664"/>
    <lineage>
        <taxon>Bacteria</taxon>
        <taxon>Bacillati</taxon>
        <taxon>Actinomycetota</taxon>
        <taxon>Actinomycetes</taxon>
        <taxon>Pseudonocardiales</taxon>
        <taxon>Pseudonocardiaceae</taxon>
        <taxon>Amycolatopsis</taxon>
    </lineage>
</organism>
<dbReference type="InterPro" id="IPR016032">
    <property type="entry name" value="Sig_transdc_resp-reg_C-effctor"/>
</dbReference>
<feature type="DNA-binding region" description="OmpR/PhoB-type" evidence="3">
    <location>
        <begin position="24"/>
        <end position="122"/>
    </location>
</feature>
<dbReference type="InterPro" id="IPR027417">
    <property type="entry name" value="P-loop_NTPase"/>
</dbReference>
<keyword evidence="2 3" id="KW-0238">DNA-binding</keyword>
<protein>
    <submittedName>
        <fullName evidence="5">Putative ATPase</fullName>
    </submittedName>
</protein>
<dbReference type="AlphaFoldDB" id="A0A542DN61"/>
<dbReference type="PROSITE" id="PS51755">
    <property type="entry name" value="OMPR_PHOB"/>
    <property type="match status" value="1"/>
</dbReference>
<name>A0A542DN61_AMYCI</name>
<evidence type="ECO:0000313" key="5">
    <source>
        <dbReference type="EMBL" id="TQJ04528.1"/>
    </source>
</evidence>
<dbReference type="EMBL" id="VFML01000001">
    <property type="protein sequence ID" value="TQJ04528.1"/>
    <property type="molecule type" value="Genomic_DNA"/>
</dbReference>
<dbReference type="GO" id="GO:0006355">
    <property type="term" value="P:regulation of DNA-templated transcription"/>
    <property type="evidence" value="ECO:0007669"/>
    <property type="project" value="InterPro"/>
</dbReference>
<dbReference type="InterPro" id="IPR001867">
    <property type="entry name" value="OmpR/PhoB-type_DNA-bd"/>
</dbReference>
<evidence type="ECO:0000256" key="3">
    <source>
        <dbReference type="PROSITE-ProRule" id="PRU01091"/>
    </source>
</evidence>
<evidence type="ECO:0000259" key="4">
    <source>
        <dbReference type="PROSITE" id="PS51755"/>
    </source>
</evidence>
<dbReference type="GO" id="GO:0003677">
    <property type="term" value="F:DNA binding"/>
    <property type="evidence" value="ECO:0007669"/>
    <property type="project" value="UniProtKB-UniRule"/>
</dbReference>
<evidence type="ECO:0000313" key="6">
    <source>
        <dbReference type="Proteomes" id="UP000320876"/>
    </source>
</evidence>
<dbReference type="SUPFAM" id="SSF46894">
    <property type="entry name" value="C-terminal effector domain of the bipartite response regulators"/>
    <property type="match status" value="1"/>
</dbReference>